<dbReference type="Proteomes" id="UP001162483">
    <property type="component" value="Unassembled WGS sequence"/>
</dbReference>
<comment type="caution">
    <text evidence="2">The sequence shown here is derived from an EMBL/GenBank/DDBJ whole genome shotgun (WGS) entry which is preliminary data.</text>
</comment>
<gene>
    <name evidence="2" type="ORF">SPARVUS_LOCUS13436819</name>
</gene>
<evidence type="ECO:0000313" key="2">
    <source>
        <dbReference type="EMBL" id="CAI9604272.1"/>
    </source>
</evidence>
<dbReference type="EMBL" id="CATNWA010017951">
    <property type="protein sequence ID" value="CAI9604272.1"/>
    <property type="molecule type" value="Genomic_DNA"/>
</dbReference>
<reference evidence="2" key="1">
    <citation type="submission" date="2023-05" db="EMBL/GenBank/DDBJ databases">
        <authorList>
            <person name="Stuckert A."/>
        </authorList>
    </citation>
    <scope>NUCLEOTIDE SEQUENCE</scope>
</reference>
<protein>
    <submittedName>
        <fullName evidence="2">Uncharacterized protein</fullName>
    </submittedName>
</protein>
<keyword evidence="3" id="KW-1185">Reference proteome</keyword>
<organism evidence="2 3">
    <name type="scientific">Staurois parvus</name>
    <dbReference type="NCBI Taxonomy" id="386267"/>
    <lineage>
        <taxon>Eukaryota</taxon>
        <taxon>Metazoa</taxon>
        <taxon>Chordata</taxon>
        <taxon>Craniata</taxon>
        <taxon>Vertebrata</taxon>
        <taxon>Euteleostomi</taxon>
        <taxon>Amphibia</taxon>
        <taxon>Batrachia</taxon>
        <taxon>Anura</taxon>
        <taxon>Neobatrachia</taxon>
        <taxon>Ranoidea</taxon>
        <taxon>Ranidae</taxon>
        <taxon>Staurois</taxon>
    </lineage>
</organism>
<feature type="region of interest" description="Disordered" evidence="1">
    <location>
        <begin position="25"/>
        <end position="51"/>
    </location>
</feature>
<name>A0ABN9G4M6_9NEOB</name>
<sequence>MSATPGKVPIFPFDRDLFRSCDCKSRRSHDPKTLPRLPASETLKGPGGAGTKRLRHKVKIIFFVFLQNFRSFLFI</sequence>
<evidence type="ECO:0000256" key="1">
    <source>
        <dbReference type="SAM" id="MobiDB-lite"/>
    </source>
</evidence>
<proteinExistence type="predicted"/>
<accession>A0ABN9G4M6</accession>
<evidence type="ECO:0000313" key="3">
    <source>
        <dbReference type="Proteomes" id="UP001162483"/>
    </source>
</evidence>